<dbReference type="GO" id="GO:0005524">
    <property type="term" value="F:ATP binding"/>
    <property type="evidence" value="ECO:0007669"/>
    <property type="project" value="UniProtKB-KW"/>
</dbReference>
<comment type="caution">
    <text evidence="8">The sequence shown here is derived from an EMBL/GenBank/DDBJ whole genome shotgun (WGS) entry which is preliminary data.</text>
</comment>
<dbReference type="InterPro" id="IPR027417">
    <property type="entry name" value="P-loop_NTPase"/>
</dbReference>
<dbReference type="GeneID" id="75183635"/>
<feature type="compositionally biased region" description="Acidic residues" evidence="5">
    <location>
        <begin position="338"/>
        <end position="347"/>
    </location>
</feature>
<gene>
    <name evidence="8" type="ORF">D8771_15755</name>
</gene>
<dbReference type="AlphaFoldDB" id="A0A8H1LJ95"/>
<evidence type="ECO:0000259" key="7">
    <source>
        <dbReference type="PROSITE" id="PS51740"/>
    </source>
</evidence>
<evidence type="ECO:0000256" key="2">
    <source>
        <dbReference type="ARBA" id="ARBA00022741"/>
    </source>
</evidence>
<keyword evidence="4" id="KW-0238">DNA-binding</keyword>
<feature type="compositionally biased region" description="Basic and acidic residues" evidence="5">
    <location>
        <begin position="348"/>
        <end position="357"/>
    </location>
</feature>
<feature type="domain" description="SpoVT-AbrB" evidence="7">
    <location>
        <begin position="295"/>
        <end position="338"/>
    </location>
</feature>
<name>A0A8H1LJ95_9ACTN</name>
<dbReference type="GO" id="GO:0022857">
    <property type="term" value="F:transmembrane transporter activity"/>
    <property type="evidence" value="ECO:0007669"/>
    <property type="project" value="TreeGrafter"/>
</dbReference>
<accession>A0A8H1LJ95</accession>
<dbReference type="InterPro" id="IPR017911">
    <property type="entry name" value="MacB-like_ATP-bd"/>
</dbReference>
<evidence type="ECO:0000256" key="5">
    <source>
        <dbReference type="SAM" id="MobiDB-lite"/>
    </source>
</evidence>
<evidence type="ECO:0000256" key="4">
    <source>
        <dbReference type="PROSITE-ProRule" id="PRU01076"/>
    </source>
</evidence>
<dbReference type="GO" id="GO:0005886">
    <property type="term" value="C:plasma membrane"/>
    <property type="evidence" value="ECO:0007669"/>
    <property type="project" value="TreeGrafter"/>
</dbReference>
<dbReference type="InterPro" id="IPR003439">
    <property type="entry name" value="ABC_transporter-like_ATP-bd"/>
</dbReference>
<evidence type="ECO:0000313" key="8">
    <source>
        <dbReference type="EMBL" id="TGG83466.1"/>
    </source>
</evidence>
<organism evidence="8 9">
    <name type="scientific">Streptomyces albus</name>
    <dbReference type="NCBI Taxonomy" id="1888"/>
    <lineage>
        <taxon>Bacteria</taxon>
        <taxon>Bacillati</taxon>
        <taxon>Actinomycetota</taxon>
        <taxon>Actinomycetes</taxon>
        <taxon>Kitasatosporales</taxon>
        <taxon>Streptomycetaceae</taxon>
        <taxon>Streptomyces</taxon>
    </lineage>
</organism>
<dbReference type="PROSITE" id="PS51740">
    <property type="entry name" value="SPOVT_ABRB"/>
    <property type="match status" value="1"/>
</dbReference>
<proteinExistence type="predicted"/>
<dbReference type="SMART" id="SM00382">
    <property type="entry name" value="AAA"/>
    <property type="match status" value="1"/>
</dbReference>
<dbReference type="InterPro" id="IPR007159">
    <property type="entry name" value="SpoVT-AbrB_dom"/>
</dbReference>
<dbReference type="GO" id="GO:0016887">
    <property type="term" value="F:ATP hydrolysis activity"/>
    <property type="evidence" value="ECO:0007669"/>
    <property type="project" value="InterPro"/>
</dbReference>
<evidence type="ECO:0000256" key="1">
    <source>
        <dbReference type="ARBA" id="ARBA00022448"/>
    </source>
</evidence>
<dbReference type="SUPFAM" id="SSF52540">
    <property type="entry name" value="P-loop containing nucleoside triphosphate hydrolases"/>
    <property type="match status" value="1"/>
</dbReference>
<dbReference type="InterPro" id="IPR017871">
    <property type="entry name" value="ABC_transporter-like_CS"/>
</dbReference>
<evidence type="ECO:0000313" key="9">
    <source>
        <dbReference type="Proteomes" id="UP000298111"/>
    </source>
</evidence>
<dbReference type="PANTHER" id="PTHR24220:SF685">
    <property type="entry name" value="ABC TRANSPORTER RELATED"/>
    <property type="match status" value="1"/>
</dbReference>
<sequence length="357" mass="38390">MAPDTPPPPGNPGSAHPREPRSTEGGPTLADLERRAATPAPHRPAGDDALIVCDRLVRIFRGDDVEVQALQGLDLLVREGELTALVGASGSGKSTLLNILAGLDVPSAGSAHVAGYDLLAMDARTRLRYRRQVVGFVWQRTARNLLPYLTAAQNVALPMELTARRGRLRRPDRERRARELLDLLGVADHADRRPAQLSGGQQQRVAVAVALANDPAVVLADEPTGELDTATAAEVFAALRRANAELGTTILVVTHDAGVSTQVRRTVAIRDGRTSTETLRSVTADGQGRTRTVSREYATLDRAGRLQLPPEFTEPLSLRDRVLLELCPDHIQVRADDTADDTADGATDDTREGPRPA</sequence>
<keyword evidence="1" id="KW-0813">Transport</keyword>
<feature type="domain" description="ABC transporter" evidence="6">
    <location>
        <begin position="54"/>
        <end position="296"/>
    </location>
</feature>
<dbReference type="PROSITE" id="PS00211">
    <property type="entry name" value="ABC_TRANSPORTER_1"/>
    <property type="match status" value="1"/>
</dbReference>
<dbReference type="Proteomes" id="UP000298111">
    <property type="component" value="Unassembled WGS sequence"/>
</dbReference>
<dbReference type="GO" id="GO:0003677">
    <property type="term" value="F:DNA binding"/>
    <property type="evidence" value="ECO:0007669"/>
    <property type="project" value="UniProtKB-UniRule"/>
</dbReference>
<keyword evidence="2" id="KW-0547">Nucleotide-binding</keyword>
<dbReference type="Pfam" id="PF00005">
    <property type="entry name" value="ABC_tran"/>
    <property type="match status" value="1"/>
</dbReference>
<reference evidence="8 9" key="1">
    <citation type="submission" date="2018-10" db="EMBL/GenBank/DDBJ databases">
        <title>Isolation of pseudouridimycin from Streptomyces albus DSM 40763.</title>
        <authorList>
            <person name="Rosenqvist P."/>
            <person name="Metsae-Ketelae M."/>
            <person name="Virta P."/>
        </authorList>
    </citation>
    <scope>NUCLEOTIDE SEQUENCE [LARGE SCALE GENOMIC DNA]</scope>
    <source>
        <strain evidence="8 9">DSM 40763</strain>
    </source>
</reference>
<dbReference type="RefSeq" id="WP_135567102.1">
    <property type="nucleotide sequence ID" value="NZ_CP103060.1"/>
</dbReference>
<evidence type="ECO:0000256" key="3">
    <source>
        <dbReference type="ARBA" id="ARBA00022840"/>
    </source>
</evidence>
<dbReference type="PROSITE" id="PS50893">
    <property type="entry name" value="ABC_TRANSPORTER_2"/>
    <property type="match status" value="1"/>
</dbReference>
<dbReference type="CDD" id="cd03255">
    <property type="entry name" value="ABC_MJ0796_LolCDE_FtsE"/>
    <property type="match status" value="1"/>
</dbReference>
<dbReference type="EMBL" id="RCIY01000055">
    <property type="protein sequence ID" value="TGG83466.1"/>
    <property type="molecule type" value="Genomic_DNA"/>
</dbReference>
<dbReference type="InterPro" id="IPR003593">
    <property type="entry name" value="AAA+_ATPase"/>
</dbReference>
<feature type="region of interest" description="Disordered" evidence="5">
    <location>
        <begin position="1"/>
        <end position="44"/>
    </location>
</feature>
<dbReference type="PANTHER" id="PTHR24220">
    <property type="entry name" value="IMPORT ATP-BINDING PROTEIN"/>
    <property type="match status" value="1"/>
</dbReference>
<feature type="compositionally biased region" description="Pro residues" evidence="5">
    <location>
        <begin position="1"/>
        <end position="11"/>
    </location>
</feature>
<protein>
    <submittedName>
        <fullName evidence="8">ABC transporter ATP-binding protein</fullName>
    </submittedName>
</protein>
<dbReference type="InterPro" id="IPR015854">
    <property type="entry name" value="ABC_transpr_LolD-like"/>
</dbReference>
<evidence type="ECO:0000259" key="6">
    <source>
        <dbReference type="PROSITE" id="PS50893"/>
    </source>
</evidence>
<feature type="region of interest" description="Disordered" evidence="5">
    <location>
        <begin position="335"/>
        <end position="357"/>
    </location>
</feature>
<dbReference type="Gene3D" id="3.40.50.300">
    <property type="entry name" value="P-loop containing nucleotide triphosphate hydrolases"/>
    <property type="match status" value="1"/>
</dbReference>
<keyword evidence="3 8" id="KW-0067">ATP-binding</keyword>